<accession>A0A318TQP8</accession>
<organism evidence="3 4">
    <name type="scientific">Rhodopseudomonas faecalis</name>
    <dbReference type="NCBI Taxonomy" id="99655"/>
    <lineage>
        <taxon>Bacteria</taxon>
        <taxon>Pseudomonadati</taxon>
        <taxon>Pseudomonadota</taxon>
        <taxon>Alphaproteobacteria</taxon>
        <taxon>Hyphomicrobiales</taxon>
        <taxon>Nitrobacteraceae</taxon>
        <taxon>Rhodopseudomonas</taxon>
    </lineage>
</organism>
<dbReference type="EMBL" id="QJTI01000001">
    <property type="protein sequence ID" value="PYF05358.1"/>
    <property type="molecule type" value="Genomic_DNA"/>
</dbReference>
<evidence type="ECO:0000313" key="3">
    <source>
        <dbReference type="EMBL" id="PYF05358.1"/>
    </source>
</evidence>
<evidence type="ECO:0000256" key="2">
    <source>
        <dbReference type="SAM" id="SignalP"/>
    </source>
</evidence>
<reference evidence="3 4" key="1">
    <citation type="submission" date="2018-06" db="EMBL/GenBank/DDBJ databases">
        <title>Genomic Encyclopedia of Archaeal and Bacterial Type Strains, Phase II (KMG-II): from individual species to whole genera.</title>
        <authorList>
            <person name="Goeker M."/>
        </authorList>
    </citation>
    <scope>NUCLEOTIDE SEQUENCE [LARGE SCALE GENOMIC DNA]</scope>
    <source>
        <strain evidence="3 4">JCM 11668</strain>
    </source>
</reference>
<feature type="region of interest" description="Disordered" evidence="1">
    <location>
        <begin position="81"/>
        <end position="100"/>
    </location>
</feature>
<dbReference type="AlphaFoldDB" id="A0A318TQP8"/>
<evidence type="ECO:0008006" key="5">
    <source>
        <dbReference type="Google" id="ProtNLM"/>
    </source>
</evidence>
<proteinExistence type="predicted"/>
<dbReference type="Proteomes" id="UP000248148">
    <property type="component" value="Unassembled WGS sequence"/>
</dbReference>
<feature type="signal peptide" evidence="2">
    <location>
        <begin position="1"/>
        <end position="21"/>
    </location>
</feature>
<evidence type="ECO:0000313" key="4">
    <source>
        <dbReference type="Proteomes" id="UP000248148"/>
    </source>
</evidence>
<keyword evidence="4" id="KW-1185">Reference proteome</keyword>
<protein>
    <recommendedName>
        <fullName evidence="5">Conjugative transfer region protein TrbK</fullName>
    </recommendedName>
</protein>
<feature type="compositionally biased region" description="Basic and acidic residues" evidence="1">
    <location>
        <begin position="89"/>
        <end position="100"/>
    </location>
</feature>
<sequence length="100" mass="11115">MRTAQVTILTASLLLATAAVAGAGPWRADQGNTRGWDLMSPDERIAHQARVRGFTDYQACLAYRTEHHQLMQQRAAARGLKLPESGRNFCDRLKPNPDQP</sequence>
<comment type="caution">
    <text evidence="3">The sequence shown here is derived from an EMBL/GenBank/DDBJ whole genome shotgun (WGS) entry which is preliminary data.</text>
</comment>
<name>A0A318TQP8_9BRAD</name>
<feature type="chain" id="PRO_5016355380" description="Conjugative transfer region protein TrbK" evidence="2">
    <location>
        <begin position="22"/>
        <end position="100"/>
    </location>
</feature>
<dbReference type="RefSeq" id="WP_245407549.1">
    <property type="nucleotide sequence ID" value="NZ_QJTI01000001.1"/>
</dbReference>
<evidence type="ECO:0000256" key="1">
    <source>
        <dbReference type="SAM" id="MobiDB-lite"/>
    </source>
</evidence>
<keyword evidence="2" id="KW-0732">Signal</keyword>
<gene>
    <name evidence="3" type="ORF">BJ122_10196</name>
</gene>